<dbReference type="PRINTS" id="PR00753">
    <property type="entry name" value="ACCSYNTHASE"/>
</dbReference>
<dbReference type="PANTHER" id="PTHR46383">
    <property type="entry name" value="ASPARTATE AMINOTRANSFERASE"/>
    <property type="match status" value="1"/>
</dbReference>
<dbReference type="EC" id="2.6.1.-" evidence="6"/>
<evidence type="ECO:0000313" key="9">
    <source>
        <dbReference type="Proteomes" id="UP000198253"/>
    </source>
</evidence>
<evidence type="ECO:0000313" key="8">
    <source>
        <dbReference type="EMBL" id="SCF23732.1"/>
    </source>
</evidence>
<dbReference type="SUPFAM" id="SSF53383">
    <property type="entry name" value="PLP-dependent transferases"/>
    <property type="match status" value="1"/>
</dbReference>
<dbReference type="InterPro" id="IPR015421">
    <property type="entry name" value="PyrdxlP-dep_Trfase_major"/>
</dbReference>
<dbReference type="AlphaFoldDB" id="A0A1C4YSG2"/>
<dbReference type="InterPro" id="IPR015424">
    <property type="entry name" value="PyrdxlP-dep_Trfase"/>
</dbReference>
<organism evidence="8 9">
    <name type="scientific">Micromonospora echinospora</name>
    <name type="common">Micromonospora purpurea</name>
    <dbReference type="NCBI Taxonomy" id="1877"/>
    <lineage>
        <taxon>Bacteria</taxon>
        <taxon>Bacillati</taxon>
        <taxon>Actinomycetota</taxon>
        <taxon>Actinomycetes</taxon>
        <taxon>Micromonosporales</taxon>
        <taxon>Micromonosporaceae</taxon>
        <taxon>Micromonospora</taxon>
    </lineage>
</organism>
<evidence type="ECO:0000256" key="2">
    <source>
        <dbReference type="ARBA" id="ARBA00007441"/>
    </source>
</evidence>
<evidence type="ECO:0000256" key="6">
    <source>
        <dbReference type="RuleBase" id="RU000481"/>
    </source>
</evidence>
<gene>
    <name evidence="8" type="ORF">GA0070618_4320</name>
</gene>
<dbReference type="InParanoid" id="A0A1C4YSG2"/>
<dbReference type="NCBIfam" id="NF005732">
    <property type="entry name" value="PRK07550.1"/>
    <property type="match status" value="1"/>
</dbReference>
<keyword evidence="9" id="KW-1185">Reference proteome</keyword>
<keyword evidence="3 6" id="KW-0032">Aminotransferase</keyword>
<feature type="domain" description="Aminotransferase class I/classII large" evidence="7">
    <location>
        <begin position="54"/>
        <end position="379"/>
    </location>
</feature>
<protein>
    <recommendedName>
        <fullName evidence="6">Aminotransferase</fullName>
        <ecNumber evidence="6">2.6.1.-</ecNumber>
    </recommendedName>
</protein>
<dbReference type="InterPro" id="IPR004838">
    <property type="entry name" value="NHTrfase_class1_PyrdxlP-BS"/>
</dbReference>
<name>A0A1C4YSG2_MICEC</name>
<dbReference type="PROSITE" id="PS00105">
    <property type="entry name" value="AA_TRANSFER_CLASS_1"/>
    <property type="match status" value="1"/>
</dbReference>
<dbReference type="Proteomes" id="UP000198253">
    <property type="component" value="Chromosome I"/>
</dbReference>
<evidence type="ECO:0000256" key="3">
    <source>
        <dbReference type="ARBA" id="ARBA00022576"/>
    </source>
</evidence>
<dbReference type="InterPro" id="IPR050596">
    <property type="entry name" value="AspAT/PAT-like"/>
</dbReference>
<dbReference type="CDD" id="cd00609">
    <property type="entry name" value="AAT_like"/>
    <property type="match status" value="1"/>
</dbReference>
<dbReference type="Pfam" id="PF00155">
    <property type="entry name" value="Aminotran_1_2"/>
    <property type="match status" value="1"/>
</dbReference>
<reference evidence="9" key="1">
    <citation type="submission" date="2016-06" db="EMBL/GenBank/DDBJ databases">
        <authorList>
            <person name="Varghese N."/>
            <person name="Submissions Spin"/>
        </authorList>
    </citation>
    <scope>NUCLEOTIDE SEQUENCE [LARGE SCALE GENOMIC DNA]</scope>
    <source>
        <strain evidence="9">DSM 43816</strain>
    </source>
</reference>
<evidence type="ECO:0000256" key="4">
    <source>
        <dbReference type="ARBA" id="ARBA00022679"/>
    </source>
</evidence>
<dbReference type="InterPro" id="IPR004839">
    <property type="entry name" value="Aminotransferase_I/II_large"/>
</dbReference>
<dbReference type="PANTHER" id="PTHR46383:SF1">
    <property type="entry name" value="ASPARTATE AMINOTRANSFERASE"/>
    <property type="match status" value="1"/>
</dbReference>
<dbReference type="GO" id="GO:0030170">
    <property type="term" value="F:pyridoxal phosphate binding"/>
    <property type="evidence" value="ECO:0007669"/>
    <property type="project" value="InterPro"/>
</dbReference>
<dbReference type="GO" id="GO:0008483">
    <property type="term" value="F:transaminase activity"/>
    <property type="evidence" value="ECO:0007669"/>
    <property type="project" value="UniProtKB-KW"/>
</dbReference>
<evidence type="ECO:0000256" key="1">
    <source>
        <dbReference type="ARBA" id="ARBA00001933"/>
    </source>
</evidence>
<keyword evidence="4 6" id="KW-0808">Transferase</keyword>
<dbReference type="RefSeq" id="WP_088983252.1">
    <property type="nucleotide sequence ID" value="NZ_LT607413.1"/>
</dbReference>
<dbReference type="EMBL" id="LT607413">
    <property type="protein sequence ID" value="SCF23732.1"/>
    <property type="molecule type" value="Genomic_DNA"/>
</dbReference>
<keyword evidence="5" id="KW-0663">Pyridoxal phosphate</keyword>
<accession>A0A1C4YSG2</accession>
<comment type="similarity">
    <text evidence="2 6">Belongs to the class-I pyridoxal-phosphate-dependent aminotransferase family.</text>
</comment>
<evidence type="ECO:0000256" key="5">
    <source>
        <dbReference type="ARBA" id="ARBA00022898"/>
    </source>
</evidence>
<sequence length="393" mass="42431">MRLNRRVIDQTDSPIGAAYALADRRDPGLPLLDCAQAALQHPPASSVRDHVVAVAADAHGADYVELQGLPRLRTAFAKDLCGDYQGHVHHDQILVTAGCNQAFCLAISALAAAGDEVIIALPYYFNHDMWLRIEGLVPRYLEPGPDLLPTTAAAEKLIGPRTRAIVLVTPGNPTGLTVPADTIADFYRLAQRHGIALVLDETYRSYRGSVAPAHNLFADRRWPATLVSLHSFSKDLAIPGYRVGAVVAAPALVREAMKVLDCVAICAPRIGQEAAWAGLTRAGDWRRARTRELVDKHALFTAVMADSPGGFELLASGGFFGWIRHPFTDRATDDVVRDLAVKQGVLVIPGTAFLPDDRQTMRVSFANLANDEFPGLAARLAAAGRSGRSDVNR</sequence>
<comment type="cofactor">
    <cofactor evidence="1 6">
        <name>pyridoxal 5'-phosphate</name>
        <dbReference type="ChEBI" id="CHEBI:597326"/>
    </cofactor>
</comment>
<dbReference type="Gene3D" id="3.40.640.10">
    <property type="entry name" value="Type I PLP-dependent aspartate aminotransferase-like (Major domain)"/>
    <property type="match status" value="1"/>
</dbReference>
<proteinExistence type="inferred from homology"/>
<dbReference type="OrthoDB" id="9763453at2"/>
<evidence type="ECO:0000259" key="7">
    <source>
        <dbReference type="Pfam" id="PF00155"/>
    </source>
</evidence>
<dbReference type="GO" id="GO:0006520">
    <property type="term" value="P:amino acid metabolic process"/>
    <property type="evidence" value="ECO:0007669"/>
    <property type="project" value="InterPro"/>
</dbReference>